<comment type="caution">
    <text evidence="1">The sequence shown here is derived from an EMBL/GenBank/DDBJ whole genome shotgun (WGS) entry which is preliminary data.</text>
</comment>
<name>A0AAV0XA39_9HEMI</name>
<gene>
    <name evidence="1" type="ORF">MEUPH1_LOCUS19479</name>
</gene>
<proteinExistence type="predicted"/>
<evidence type="ECO:0000313" key="1">
    <source>
        <dbReference type="EMBL" id="CAI6364682.1"/>
    </source>
</evidence>
<evidence type="ECO:0000313" key="2">
    <source>
        <dbReference type="Proteomes" id="UP001160148"/>
    </source>
</evidence>
<reference evidence="1 2" key="1">
    <citation type="submission" date="2023-01" db="EMBL/GenBank/DDBJ databases">
        <authorList>
            <person name="Whitehead M."/>
        </authorList>
    </citation>
    <scope>NUCLEOTIDE SEQUENCE [LARGE SCALE GENOMIC DNA]</scope>
</reference>
<dbReference type="AlphaFoldDB" id="A0AAV0XA39"/>
<keyword evidence="2" id="KW-1185">Reference proteome</keyword>
<protein>
    <submittedName>
        <fullName evidence="1">Uncharacterized protein</fullName>
    </submittedName>
</protein>
<sequence length="322" mass="36677">MTVIGGYHYGTAHVSRIIVIIITVHAYYVPPTCCWVPQAVDVYHGEEDINTFNWTDDEDDEDDDTDDLLPVQADDIVSAEKMTAFFEKLNSLRQRRREDRSKSADHSLQKPYRLDHGVPVGIESLDEAAAAEDYTAIEVGNRGIFEIRDRSAASVVTSGEEAVTVVTNNNYYYESQTTKTVVDGYLLDAAGRPRVMKTAAAVKYLHMGWRSAQCLWRQYRKAVTEQETLAVLERFNDFVRFWTPVVAVSVVILWSTFGYFHELLCFCVAAPPAEYAKDVNRYLMMVPPHVVVTNKGKMFRYQPTAEESFLWESAKRIANFKI</sequence>
<organism evidence="1 2">
    <name type="scientific">Macrosiphum euphorbiae</name>
    <name type="common">potato aphid</name>
    <dbReference type="NCBI Taxonomy" id="13131"/>
    <lineage>
        <taxon>Eukaryota</taxon>
        <taxon>Metazoa</taxon>
        <taxon>Ecdysozoa</taxon>
        <taxon>Arthropoda</taxon>
        <taxon>Hexapoda</taxon>
        <taxon>Insecta</taxon>
        <taxon>Pterygota</taxon>
        <taxon>Neoptera</taxon>
        <taxon>Paraneoptera</taxon>
        <taxon>Hemiptera</taxon>
        <taxon>Sternorrhyncha</taxon>
        <taxon>Aphidomorpha</taxon>
        <taxon>Aphidoidea</taxon>
        <taxon>Aphididae</taxon>
        <taxon>Macrosiphini</taxon>
        <taxon>Macrosiphum</taxon>
    </lineage>
</organism>
<dbReference type="EMBL" id="CARXXK010000004">
    <property type="protein sequence ID" value="CAI6364682.1"/>
    <property type="molecule type" value="Genomic_DNA"/>
</dbReference>
<accession>A0AAV0XA39</accession>
<dbReference type="Proteomes" id="UP001160148">
    <property type="component" value="Unassembled WGS sequence"/>
</dbReference>